<dbReference type="Pfam" id="PF03078">
    <property type="entry name" value="ATHILA"/>
    <property type="match status" value="1"/>
</dbReference>
<dbReference type="Proteomes" id="UP000712600">
    <property type="component" value="Unassembled WGS sequence"/>
</dbReference>
<gene>
    <name evidence="3" type="ORF">F2Q69_00022423</name>
</gene>
<comment type="caution">
    <text evidence="3">The sequence shown here is derived from an EMBL/GenBank/DDBJ whole genome shotgun (WGS) entry which is preliminary data.</text>
</comment>
<feature type="compositionally biased region" description="Polar residues" evidence="1">
    <location>
        <begin position="51"/>
        <end position="63"/>
    </location>
</feature>
<evidence type="ECO:0000313" key="4">
    <source>
        <dbReference type="Proteomes" id="UP000712600"/>
    </source>
</evidence>
<dbReference type="EMBL" id="QGKX02001290">
    <property type="protein sequence ID" value="KAF3535586.1"/>
    <property type="molecule type" value="Genomic_DNA"/>
</dbReference>
<evidence type="ECO:0000256" key="1">
    <source>
        <dbReference type="SAM" id="MobiDB-lite"/>
    </source>
</evidence>
<organism evidence="3 4">
    <name type="scientific">Brassica cretica</name>
    <name type="common">Mustard</name>
    <dbReference type="NCBI Taxonomy" id="69181"/>
    <lineage>
        <taxon>Eukaryota</taxon>
        <taxon>Viridiplantae</taxon>
        <taxon>Streptophyta</taxon>
        <taxon>Embryophyta</taxon>
        <taxon>Tracheophyta</taxon>
        <taxon>Spermatophyta</taxon>
        <taxon>Magnoliopsida</taxon>
        <taxon>eudicotyledons</taxon>
        <taxon>Gunneridae</taxon>
        <taxon>Pentapetalae</taxon>
        <taxon>rosids</taxon>
        <taxon>malvids</taxon>
        <taxon>Brassicales</taxon>
        <taxon>Brassicaceae</taxon>
        <taxon>Brassiceae</taxon>
        <taxon>Brassica</taxon>
    </lineage>
</organism>
<evidence type="ECO:0000259" key="2">
    <source>
        <dbReference type="Pfam" id="PF03078"/>
    </source>
</evidence>
<feature type="compositionally biased region" description="Basic and acidic residues" evidence="1">
    <location>
        <begin position="70"/>
        <end position="86"/>
    </location>
</feature>
<name>A0A8S9Q1N2_BRACR</name>
<sequence length="377" mass="42931">MRIKLSLLSIYPRAGFLVVQGYSGNLGFLLGFNGHKIFSAHILASLSTDTNATTSIDSSSSPRQLPLARQTDHFSVKREDEEEVRRGSSSTAPPLPPVRDQDPWPREREDEPITLFDHFDDPRKAAKSSKYRNLSISNSWDDYGNIFFNEWLKVSIEPTRFVDLDVIRSLGISLDFEDMFVELGMGNMPTNPQVLYPELVRQFMATVQVYYRNGRAKRASEGTLTIFIYGIRYRVPLSTLCTVYGFHNVELEHTVVPGFEGRSTFWGHIATCFFDSGSALQTDIRHPTLCYFMKVLANNLLCKMEPSNVRVQELTLVCYAVRSLVPLEEIEEPADDEWPNIGAIFSEHHVKLKMWPFQSPGAKKEIVGVEPKIYTKY</sequence>
<protein>
    <recommendedName>
        <fullName evidence="2">Arabidopsis retrotransposon Orf1 C-terminal domain-containing protein</fullName>
    </recommendedName>
</protein>
<dbReference type="InterPro" id="IPR004312">
    <property type="entry name" value="ATHILA_Orf1_C"/>
</dbReference>
<accession>A0A8S9Q1N2</accession>
<evidence type="ECO:0000313" key="3">
    <source>
        <dbReference type="EMBL" id="KAF3535586.1"/>
    </source>
</evidence>
<proteinExistence type="predicted"/>
<feature type="domain" description="Arabidopsis retrotransposon Orf1 C-terminal" evidence="2">
    <location>
        <begin position="155"/>
        <end position="324"/>
    </location>
</feature>
<feature type="region of interest" description="Disordered" evidence="1">
    <location>
        <begin position="51"/>
        <end position="107"/>
    </location>
</feature>
<dbReference type="AlphaFoldDB" id="A0A8S9Q1N2"/>
<reference evidence="3" key="1">
    <citation type="submission" date="2019-12" db="EMBL/GenBank/DDBJ databases">
        <title>Genome sequencing and annotation of Brassica cretica.</title>
        <authorList>
            <person name="Studholme D.J."/>
            <person name="Sarris P."/>
        </authorList>
    </citation>
    <scope>NUCLEOTIDE SEQUENCE</scope>
    <source>
        <strain evidence="3">PFS-109/04</strain>
        <tissue evidence="3">Leaf</tissue>
    </source>
</reference>